<dbReference type="GO" id="GO:0005506">
    <property type="term" value="F:iron ion binding"/>
    <property type="evidence" value="ECO:0007669"/>
    <property type="project" value="InterPro"/>
</dbReference>
<dbReference type="OrthoDB" id="408954at2759"/>
<dbReference type="GO" id="GO:0016020">
    <property type="term" value="C:membrane"/>
    <property type="evidence" value="ECO:0007669"/>
    <property type="project" value="UniProtKB-SubCell"/>
</dbReference>
<dbReference type="Proteomes" id="UP000095728">
    <property type="component" value="Unassembled WGS sequence"/>
</dbReference>
<evidence type="ECO:0000256" key="5">
    <source>
        <dbReference type="SAM" id="Phobius"/>
    </source>
</evidence>
<proteinExistence type="predicted"/>
<organism evidence="7 8">
    <name type="scientific">Hanseniaspora osmophila</name>
    <dbReference type="NCBI Taxonomy" id="56408"/>
    <lineage>
        <taxon>Eukaryota</taxon>
        <taxon>Fungi</taxon>
        <taxon>Dikarya</taxon>
        <taxon>Ascomycota</taxon>
        <taxon>Saccharomycotina</taxon>
        <taxon>Saccharomycetes</taxon>
        <taxon>Saccharomycodales</taxon>
        <taxon>Saccharomycodaceae</taxon>
        <taxon>Hanseniaspora</taxon>
    </lineage>
</organism>
<keyword evidence="4 5" id="KW-0472">Membrane</keyword>
<dbReference type="FunCoup" id="A0A1E5R293">
    <property type="interactions" value="101"/>
</dbReference>
<dbReference type="PANTHER" id="PTHR11863">
    <property type="entry name" value="STEROL DESATURASE"/>
    <property type="match status" value="1"/>
</dbReference>
<accession>A0A1E5R293</accession>
<dbReference type="GO" id="GO:0016491">
    <property type="term" value="F:oxidoreductase activity"/>
    <property type="evidence" value="ECO:0007669"/>
    <property type="project" value="InterPro"/>
</dbReference>
<dbReference type="InterPro" id="IPR006694">
    <property type="entry name" value="Fatty_acid_hydroxylase"/>
</dbReference>
<dbReference type="InParanoid" id="A0A1E5R293"/>
<comment type="subcellular location">
    <subcellularLocation>
        <location evidence="1">Membrane</location>
    </subcellularLocation>
</comment>
<dbReference type="STRING" id="56408.A0A1E5R293"/>
<evidence type="ECO:0000313" key="7">
    <source>
        <dbReference type="EMBL" id="OEJ81025.1"/>
    </source>
</evidence>
<evidence type="ECO:0000256" key="1">
    <source>
        <dbReference type="ARBA" id="ARBA00004370"/>
    </source>
</evidence>
<keyword evidence="8" id="KW-1185">Reference proteome</keyword>
<gene>
    <name evidence="7" type="ORF">AWRI3579_g3945</name>
</gene>
<name>A0A1E5R293_9ASCO</name>
<dbReference type="EMBL" id="LPNM01000011">
    <property type="protein sequence ID" value="OEJ81025.1"/>
    <property type="molecule type" value="Genomic_DNA"/>
</dbReference>
<reference evidence="8" key="1">
    <citation type="journal article" date="2016" name="Genome Announc.">
        <title>Genome sequences of three species of Hanseniaspora isolated from spontaneous wine fermentations.</title>
        <authorList>
            <person name="Sternes P.R."/>
            <person name="Lee D."/>
            <person name="Kutyna D.R."/>
            <person name="Borneman A.R."/>
        </authorList>
    </citation>
    <scope>NUCLEOTIDE SEQUENCE [LARGE SCALE GENOMIC DNA]</scope>
    <source>
        <strain evidence="8">AWRI3579</strain>
    </source>
</reference>
<evidence type="ECO:0000313" key="8">
    <source>
        <dbReference type="Proteomes" id="UP000095728"/>
    </source>
</evidence>
<feature type="transmembrane region" description="Helical" evidence="5">
    <location>
        <begin position="42"/>
        <end position="62"/>
    </location>
</feature>
<keyword evidence="2 5" id="KW-0812">Transmembrane</keyword>
<dbReference type="GO" id="GO:0008610">
    <property type="term" value="P:lipid biosynthetic process"/>
    <property type="evidence" value="ECO:0007669"/>
    <property type="project" value="InterPro"/>
</dbReference>
<evidence type="ECO:0000256" key="2">
    <source>
        <dbReference type="ARBA" id="ARBA00022692"/>
    </source>
</evidence>
<dbReference type="InterPro" id="IPR050307">
    <property type="entry name" value="Sterol_Desaturase_Related"/>
</dbReference>
<dbReference type="AlphaFoldDB" id="A0A1E5R293"/>
<protein>
    <submittedName>
        <fullName evidence="7">Sphingolipid C4-hydroxylase SUR2</fullName>
    </submittedName>
</protein>
<feature type="domain" description="Fatty acid hydroxylase" evidence="6">
    <location>
        <begin position="172"/>
        <end position="307"/>
    </location>
</feature>
<dbReference type="Pfam" id="PF04116">
    <property type="entry name" value="FA_hydroxylase"/>
    <property type="match status" value="1"/>
</dbReference>
<feature type="transmembrane region" description="Helical" evidence="5">
    <location>
        <begin position="156"/>
        <end position="178"/>
    </location>
</feature>
<keyword evidence="3 5" id="KW-1133">Transmembrane helix</keyword>
<evidence type="ECO:0000256" key="3">
    <source>
        <dbReference type="ARBA" id="ARBA00022989"/>
    </source>
</evidence>
<evidence type="ECO:0000259" key="6">
    <source>
        <dbReference type="Pfam" id="PF04116"/>
    </source>
</evidence>
<comment type="caution">
    <text evidence="7">The sequence shown here is derived from an EMBL/GenBank/DDBJ whole genome shotgun (WGS) entry which is preliminary data.</text>
</comment>
<sequence length="339" mass="39635">MNTNSTSVFSIPDLSFLNSPVPPTKAFYVDTRSVWNNIPDGIFALIAPVVAYWTFSLFFHIIDTYEVFEQYRIHPSEEVLKRNKAGRIEVLCEVLFQHLIQSVVGYVFYYFDKPVLTGYENHAMWQWKTTLTSSSVGSIFFSSLKPFSITNTLVNYAVYFVYQYGISFAKILGGFLIIDSWQYALHLLMHTNMTLYKKFHSRHHRLYVPYAYGALYNAPLEGFLLDTLGTGIAMLITGLSPREQIFLYTFATLKTVDDHCGYSLPYDPFQMIFPNNSVYHDIHHQPWGIKSNYAQPFFIFWDQTFNTIYPGYEEYRTQQRKVTIAKYKEFLANREKKKK</sequence>
<evidence type="ECO:0000256" key="4">
    <source>
        <dbReference type="ARBA" id="ARBA00023136"/>
    </source>
</evidence>